<dbReference type="EC" id="2.7.10.2" evidence="25"/>
<protein>
    <recommendedName>
        <fullName evidence="24 25">Receptor-interacting serine/threonine-protein kinase 2</fullName>
        <ecNumber evidence="25">2.7.10.2</ecNumber>
        <ecNumber evidence="5 25">2.7.11.1</ecNumber>
    </recommendedName>
    <alternativeName>
        <fullName evidence="25">Tyrosine-protein kinase RIPK2</fullName>
    </alternativeName>
</protein>
<dbReference type="PIRSF" id="PIRSF037921">
    <property type="entry name" value="STPK_RIP2"/>
    <property type="match status" value="1"/>
</dbReference>
<keyword evidence="10" id="KW-0597">Phosphoprotein</keyword>
<evidence type="ECO:0000256" key="6">
    <source>
        <dbReference type="ARBA" id="ARBA00022475"/>
    </source>
</evidence>
<dbReference type="InterPro" id="IPR001245">
    <property type="entry name" value="Ser-Thr/Tyr_kinase_cat_dom"/>
</dbReference>
<dbReference type="AlphaFoldDB" id="A0A8C9IXL5"/>
<dbReference type="InterPro" id="IPR000719">
    <property type="entry name" value="Prot_kinase_dom"/>
</dbReference>
<keyword evidence="8" id="KW-1017">Isopeptide bond</keyword>
<dbReference type="GO" id="GO:0043065">
    <property type="term" value="P:positive regulation of apoptotic process"/>
    <property type="evidence" value="ECO:0007669"/>
    <property type="project" value="InterPro"/>
</dbReference>
<keyword evidence="15 25" id="KW-0418">Kinase</keyword>
<dbReference type="GO" id="GO:0140895">
    <property type="term" value="P:cell surface toll-like receptor signaling pathway"/>
    <property type="evidence" value="ECO:0007669"/>
    <property type="project" value="UniProtKB-ARBA"/>
</dbReference>
<keyword evidence="21" id="KW-0472">Membrane</keyword>
<dbReference type="EC" id="2.7.11.1" evidence="5 25"/>
<evidence type="ECO:0000256" key="19">
    <source>
        <dbReference type="ARBA" id="ARBA00022859"/>
    </source>
</evidence>
<comment type="catalytic activity">
    <reaction evidence="25">
        <text>L-tyrosyl-[protein] + ATP = O-phospho-L-tyrosyl-[protein] + ADP + H(+)</text>
        <dbReference type="Rhea" id="RHEA:10596"/>
        <dbReference type="Rhea" id="RHEA-COMP:10136"/>
        <dbReference type="Rhea" id="RHEA-COMP:20101"/>
        <dbReference type="ChEBI" id="CHEBI:15378"/>
        <dbReference type="ChEBI" id="CHEBI:30616"/>
        <dbReference type="ChEBI" id="CHEBI:46858"/>
        <dbReference type="ChEBI" id="CHEBI:61978"/>
        <dbReference type="ChEBI" id="CHEBI:456216"/>
        <dbReference type="EC" id="2.7.10.2"/>
    </reaction>
</comment>
<evidence type="ECO:0000256" key="25">
    <source>
        <dbReference type="PIRNR" id="PIRNR037921"/>
    </source>
</evidence>
<dbReference type="GO" id="GO:0043123">
    <property type="term" value="P:positive regulation of canonical NF-kappaB signal transduction"/>
    <property type="evidence" value="ECO:0007669"/>
    <property type="project" value="UniProtKB-ARBA"/>
</dbReference>
<dbReference type="GO" id="GO:0070431">
    <property type="term" value="P:nucleotide-binding oligomerization domain containing 2 signaling pathway"/>
    <property type="evidence" value="ECO:0007669"/>
    <property type="project" value="UniProtKB-ARBA"/>
</dbReference>
<keyword evidence="9 25" id="KW-0723">Serine/threonine-protein kinase</keyword>
<evidence type="ECO:0000256" key="20">
    <source>
        <dbReference type="ARBA" id="ARBA00023130"/>
    </source>
</evidence>
<dbReference type="FunFam" id="1.10.533.10:FF:000037">
    <property type="entry name" value="Receptor-interacting serine/threonine-protein kinase 2"/>
    <property type="match status" value="1"/>
</dbReference>
<evidence type="ECO:0000259" key="29">
    <source>
        <dbReference type="PROSITE" id="PS50011"/>
    </source>
</evidence>
<evidence type="ECO:0000256" key="14">
    <source>
        <dbReference type="ARBA" id="ARBA00022741"/>
    </source>
</evidence>
<comment type="similarity">
    <text evidence="4 25">Belongs to the protein kinase superfamily. TKL Ser/Thr protein kinase family.</text>
</comment>
<evidence type="ECO:0000313" key="32">
    <source>
        <dbReference type="Proteomes" id="UP000694416"/>
    </source>
</evidence>
<dbReference type="GO" id="GO:0005886">
    <property type="term" value="C:plasma membrane"/>
    <property type="evidence" value="ECO:0007669"/>
    <property type="project" value="UniProtKB-SubCell"/>
</dbReference>
<name>A0A8C9IXL5_9PRIM</name>
<feature type="domain" description="Protein kinase" evidence="29">
    <location>
        <begin position="18"/>
        <end position="294"/>
    </location>
</feature>
<evidence type="ECO:0000256" key="12">
    <source>
        <dbReference type="ARBA" id="ARBA00022679"/>
    </source>
</evidence>
<dbReference type="GeneID" id="111549683"/>
<comment type="catalytic activity">
    <reaction evidence="22 25">
        <text>L-threonyl-[protein] + ATP = O-phospho-L-threonyl-[protein] + ADP + H(+)</text>
        <dbReference type="Rhea" id="RHEA:46608"/>
        <dbReference type="Rhea" id="RHEA-COMP:11060"/>
        <dbReference type="Rhea" id="RHEA-COMP:11605"/>
        <dbReference type="ChEBI" id="CHEBI:15378"/>
        <dbReference type="ChEBI" id="CHEBI:30013"/>
        <dbReference type="ChEBI" id="CHEBI:30616"/>
        <dbReference type="ChEBI" id="CHEBI:61977"/>
        <dbReference type="ChEBI" id="CHEBI:456216"/>
        <dbReference type="EC" id="2.7.11.1"/>
    </reaction>
</comment>
<dbReference type="Gene3D" id="1.10.533.10">
    <property type="entry name" value="Death Domain, Fas"/>
    <property type="match status" value="1"/>
</dbReference>
<evidence type="ECO:0000256" key="17">
    <source>
        <dbReference type="ARBA" id="ARBA00022840"/>
    </source>
</evidence>
<keyword evidence="7 25" id="KW-0963">Cytoplasm</keyword>
<dbReference type="SUPFAM" id="SSF47986">
    <property type="entry name" value="DEATH domain"/>
    <property type="match status" value="1"/>
</dbReference>
<dbReference type="FunFam" id="1.10.510.10:FF:000288">
    <property type="entry name" value="Receptor-interacting serine/threonine-protein kinase 2"/>
    <property type="match status" value="1"/>
</dbReference>
<evidence type="ECO:0000256" key="26">
    <source>
        <dbReference type="PIRSR" id="PIRSR037921-1"/>
    </source>
</evidence>
<keyword evidence="12 25" id="KW-0808">Transferase</keyword>
<keyword evidence="17 25" id="KW-0067">ATP-binding</keyword>
<dbReference type="CDD" id="cd08786">
    <property type="entry name" value="CARD_RIP2_CARD3"/>
    <property type="match status" value="1"/>
</dbReference>
<dbReference type="GO" id="GO:0070427">
    <property type="term" value="P:nucleotide-binding oligomerization domain containing 1 signaling pathway"/>
    <property type="evidence" value="ECO:0007669"/>
    <property type="project" value="UniProtKB-ARBA"/>
</dbReference>
<feature type="active site" description="Proton acceptor" evidence="26">
    <location>
        <position position="146"/>
    </location>
</feature>
<evidence type="ECO:0000256" key="3">
    <source>
        <dbReference type="ARBA" id="ARBA00004496"/>
    </source>
</evidence>
<feature type="domain" description="CARD" evidence="30">
    <location>
        <begin position="432"/>
        <end position="524"/>
    </location>
</feature>
<comment type="subunit">
    <text evidence="25">Found in a signaling complex consisting of at least ARHGEF2, NOD2 and RIPK2.</text>
</comment>
<dbReference type="GO" id="GO:0042742">
    <property type="term" value="P:defense response to bacterium"/>
    <property type="evidence" value="ECO:0007669"/>
    <property type="project" value="UniProtKB-ARBA"/>
</dbReference>
<dbReference type="InterPro" id="IPR001315">
    <property type="entry name" value="CARD"/>
</dbReference>
<sequence>MNGEAICSALPTIPYHKLADLRYLSRGASGTVSSARHADWRVQVAVKHLHIHTPLLDSERKDVLREAEILHKARFSYILPILGICNEPEFLGIVTEYMPNGSLNELLHRKTEYPDVAWPLRFRILHEIALGVNYLHNMTPPLLHHDLKTQNILLDNEFHVKIADFGLSKWRMMSLSQSRSSKSAPEGGTIIYMPPENYEPGQKSRASIKHDIYSYAVITWEVLSRKQPFEDVTNPLQIMYSVSQGHRPVINEESLPYDIPHRAHMISLIESGWAQNPDERPSFLKCLIELEPVLRTFEEITFLEAVIQLKKTKLQSVSSTIHLCDKKKMELSLNIPVNHGPQQESCGSSQLHENNGSHETSRSLPVPQDNDFLSRKTQHCSFMTLHRCPGNHSWDSTISASQRAAFCDHKTTPCSSAIINPLSTAGNSERLQPGIAQQWIQSKREDIVNQMTEACLNQSLDALLSRDLIMKEDYELISTKPTRTSKVRQLLDTTDIQGEEFAKVIVQKLKDNKQMGLQPYPEILVVSRSPSLNLLQNKSV</sequence>
<evidence type="ECO:0000259" key="30">
    <source>
        <dbReference type="PROSITE" id="PS50209"/>
    </source>
</evidence>
<dbReference type="Pfam" id="PF00619">
    <property type="entry name" value="CARD"/>
    <property type="match status" value="1"/>
</dbReference>
<evidence type="ECO:0000256" key="7">
    <source>
        <dbReference type="ARBA" id="ARBA00022490"/>
    </source>
</evidence>
<dbReference type="PROSITE" id="PS00108">
    <property type="entry name" value="PROTEIN_KINASE_ST"/>
    <property type="match status" value="1"/>
</dbReference>
<dbReference type="Ensembl" id="ENSPTET00000050437.1">
    <property type="protein sequence ID" value="ENSPTEP00000037273.1"/>
    <property type="gene ID" value="ENSPTEG00000034884.1"/>
</dbReference>
<dbReference type="InterPro" id="IPR051681">
    <property type="entry name" value="Ser/Thr_Kinases-Pseudokinases"/>
</dbReference>
<evidence type="ECO:0000256" key="4">
    <source>
        <dbReference type="ARBA" id="ARBA00005843"/>
    </source>
</evidence>
<evidence type="ECO:0000256" key="18">
    <source>
        <dbReference type="ARBA" id="ARBA00022843"/>
    </source>
</evidence>
<dbReference type="InterPro" id="IPR011009">
    <property type="entry name" value="Kinase-like_dom_sf"/>
</dbReference>
<evidence type="ECO:0000256" key="23">
    <source>
        <dbReference type="ARBA" id="ARBA00048679"/>
    </source>
</evidence>
<comment type="function">
    <text evidence="25">Serine/threonine/tyrosine-protein kinase that plays an essential role in modulation of innate and adaptive immune responses. Acts as a key effector of NOD1 and NOD2 signaling pathways: upon activation by bacterial peptidoglycans, NOD1 and NOD2 oligomerize and recruit RIPK2 via CARD-CARD domains, leading to the formation of RIPK2 filaments.</text>
</comment>
<keyword evidence="16" id="KW-0256">Endoplasmic reticulum</keyword>
<dbReference type="InterPro" id="IPR017322">
    <property type="entry name" value="Rcpt-int_Ser/Thr_kinase-2"/>
</dbReference>
<evidence type="ECO:0000256" key="13">
    <source>
        <dbReference type="ARBA" id="ARBA00022703"/>
    </source>
</evidence>
<dbReference type="PANTHER" id="PTHR44329:SF9">
    <property type="entry name" value="RECEPTOR-INTERACTING SERINE_THREONINE-PROTEIN KINASE 2"/>
    <property type="match status" value="1"/>
</dbReference>
<dbReference type="GO" id="GO:0071225">
    <property type="term" value="P:cellular response to muramyl dipeptide"/>
    <property type="evidence" value="ECO:0007669"/>
    <property type="project" value="UniProtKB-ARBA"/>
</dbReference>
<dbReference type="GO" id="GO:0002250">
    <property type="term" value="P:adaptive immune response"/>
    <property type="evidence" value="ECO:0007669"/>
    <property type="project" value="UniProtKB-UniRule"/>
</dbReference>
<dbReference type="GO" id="GO:0080090">
    <property type="term" value="P:regulation of primary metabolic process"/>
    <property type="evidence" value="ECO:0007669"/>
    <property type="project" value="UniProtKB-ARBA"/>
</dbReference>
<evidence type="ECO:0000256" key="2">
    <source>
        <dbReference type="ARBA" id="ARBA00004240"/>
    </source>
</evidence>
<keyword evidence="14 25" id="KW-0547">Nucleotide-binding</keyword>
<evidence type="ECO:0000256" key="21">
    <source>
        <dbReference type="ARBA" id="ARBA00023136"/>
    </source>
</evidence>
<reference evidence="31" key="1">
    <citation type="submission" date="2025-08" db="UniProtKB">
        <authorList>
            <consortium name="Ensembl"/>
        </authorList>
    </citation>
    <scope>IDENTIFICATION</scope>
</reference>
<dbReference type="GO" id="GO:0005829">
    <property type="term" value="C:cytosol"/>
    <property type="evidence" value="ECO:0007669"/>
    <property type="project" value="UniProtKB-ARBA"/>
</dbReference>
<evidence type="ECO:0000256" key="27">
    <source>
        <dbReference type="PIRSR" id="PIRSR037921-2"/>
    </source>
</evidence>
<dbReference type="GO" id="GO:0005524">
    <property type="term" value="F:ATP binding"/>
    <property type="evidence" value="ECO:0007669"/>
    <property type="project" value="UniProtKB-UniRule"/>
</dbReference>
<keyword evidence="6" id="KW-1003">Cell membrane</keyword>
<dbReference type="GO" id="GO:0001819">
    <property type="term" value="P:positive regulation of cytokine production"/>
    <property type="evidence" value="ECO:0007669"/>
    <property type="project" value="UniProtKB-ARBA"/>
</dbReference>
<dbReference type="SMART" id="SM00220">
    <property type="entry name" value="S_TKc"/>
    <property type="match status" value="1"/>
</dbReference>
<keyword evidence="20 25" id="KW-1064">Adaptive immunity</keyword>
<dbReference type="GO" id="GO:0005783">
    <property type="term" value="C:endoplasmic reticulum"/>
    <property type="evidence" value="ECO:0007669"/>
    <property type="project" value="UniProtKB-SubCell"/>
</dbReference>
<feature type="compositionally biased region" description="Polar residues" evidence="28">
    <location>
        <begin position="340"/>
        <end position="354"/>
    </location>
</feature>
<evidence type="ECO:0000256" key="22">
    <source>
        <dbReference type="ARBA" id="ARBA00047899"/>
    </source>
</evidence>
<dbReference type="GO" id="GO:0006915">
    <property type="term" value="P:apoptotic process"/>
    <property type="evidence" value="ECO:0007669"/>
    <property type="project" value="UniProtKB-KW"/>
</dbReference>
<dbReference type="Proteomes" id="UP000694416">
    <property type="component" value="Unplaced"/>
</dbReference>
<evidence type="ECO:0000256" key="16">
    <source>
        <dbReference type="ARBA" id="ARBA00022824"/>
    </source>
</evidence>
<evidence type="ECO:0000256" key="10">
    <source>
        <dbReference type="ARBA" id="ARBA00022553"/>
    </source>
</evidence>
<evidence type="ECO:0000256" key="8">
    <source>
        <dbReference type="ARBA" id="ARBA00022499"/>
    </source>
</evidence>
<keyword evidence="18" id="KW-0832">Ubl conjugation</keyword>
<evidence type="ECO:0000313" key="31">
    <source>
        <dbReference type="Ensembl" id="ENSPTEP00000037273.1"/>
    </source>
</evidence>
<proteinExistence type="inferred from homology"/>
<dbReference type="KEGG" id="pteh:111549683"/>
<accession>A0A8C9IXL5</accession>
<dbReference type="Gene3D" id="1.10.510.10">
    <property type="entry name" value="Transferase(Phosphotransferase) domain 1"/>
    <property type="match status" value="1"/>
</dbReference>
<evidence type="ECO:0000256" key="5">
    <source>
        <dbReference type="ARBA" id="ARBA00012513"/>
    </source>
</evidence>
<comment type="catalytic activity">
    <reaction evidence="23 25">
        <text>L-seryl-[protein] + ATP = O-phospho-L-seryl-[protein] + ADP + H(+)</text>
        <dbReference type="Rhea" id="RHEA:17989"/>
        <dbReference type="Rhea" id="RHEA-COMP:9863"/>
        <dbReference type="Rhea" id="RHEA-COMP:11604"/>
        <dbReference type="ChEBI" id="CHEBI:15378"/>
        <dbReference type="ChEBI" id="CHEBI:29999"/>
        <dbReference type="ChEBI" id="CHEBI:30616"/>
        <dbReference type="ChEBI" id="CHEBI:83421"/>
        <dbReference type="ChEBI" id="CHEBI:456216"/>
        <dbReference type="EC" id="2.7.11.1"/>
    </reaction>
</comment>
<dbReference type="Pfam" id="PF07714">
    <property type="entry name" value="PK_Tyr_Ser-Thr"/>
    <property type="match status" value="1"/>
</dbReference>
<dbReference type="InterPro" id="IPR008271">
    <property type="entry name" value="Ser/Thr_kinase_AS"/>
</dbReference>
<keyword evidence="13" id="KW-0053">Apoptosis</keyword>
<evidence type="ECO:0000256" key="24">
    <source>
        <dbReference type="ARBA" id="ARBA00071069"/>
    </source>
</evidence>
<dbReference type="GO" id="GO:0004715">
    <property type="term" value="F:non-membrane spanning protein tyrosine kinase activity"/>
    <property type="evidence" value="ECO:0007669"/>
    <property type="project" value="UniProtKB-EC"/>
</dbReference>
<dbReference type="GO" id="GO:0004706">
    <property type="term" value="F:JUN kinase kinase kinase activity"/>
    <property type="evidence" value="ECO:0007669"/>
    <property type="project" value="TreeGrafter"/>
</dbReference>
<dbReference type="InterPro" id="IPR011029">
    <property type="entry name" value="DEATH-like_dom_sf"/>
</dbReference>
<feature type="region of interest" description="Disordered" evidence="28">
    <location>
        <begin position="336"/>
        <end position="368"/>
    </location>
</feature>
<evidence type="ECO:0000256" key="9">
    <source>
        <dbReference type="ARBA" id="ARBA00022527"/>
    </source>
</evidence>
<keyword evidence="19 25" id="KW-0391">Immunity</keyword>
<keyword evidence="11 25" id="KW-0399">Innate immunity</keyword>
<keyword evidence="32" id="KW-1185">Reference proteome</keyword>
<dbReference type="InterPro" id="IPR042149">
    <property type="entry name" value="CARD_RIP2"/>
</dbReference>
<dbReference type="CTD" id="8767"/>
<dbReference type="PROSITE" id="PS50011">
    <property type="entry name" value="PROTEIN_KINASE_DOM"/>
    <property type="match status" value="1"/>
</dbReference>
<evidence type="ECO:0000256" key="28">
    <source>
        <dbReference type="SAM" id="MobiDB-lite"/>
    </source>
</evidence>
<evidence type="ECO:0000256" key="15">
    <source>
        <dbReference type="ARBA" id="ARBA00022777"/>
    </source>
</evidence>
<comment type="subcellular location">
    <subcellularLocation>
        <location evidence="1">Cell membrane</location>
        <topology evidence="1">Peripheral membrane protein</topology>
    </subcellularLocation>
    <subcellularLocation>
        <location evidence="3 25">Cytoplasm</location>
    </subcellularLocation>
    <subcellularLocation>
        <location evidence="2">Endoplasmic reticulum</location>
    </subcellularLocation>
</comment>
<feature type="binding site" evidence="27">
    <location>
        <begin position="24"/>
        <end position="32"/>
    </location>
    <ligand>
        <name>ATP</name>
        <dbReference type="ChEBI" id="CHEBI:30616"/>
    </ligand>
</feature>
<dbReference type="RefSeq" id="XP_026310696.1">
    <property type="nucleotide sequence ID" value="XM_026454911.2"/>
</dbReference>
<gene>
    <name evidence="31" type="primary">RIPK2</name>
</gene>
<dbReference type="GO" id="GO:0045087">
    <property type="term" value="P:innate immune response"/>
    <property type="evidence" value="ECO:0007669"/>
    <property type="project" value="UniProtKB-KW"/>
</dbReference>
<dbReference type="SUPFAM" id="SSF56112">
    <property type="entry name" value="Protein kinase-like (PK-like)"/>
    <property type="match status" value="1"/>
</dbReference>
<dbReference type="PANTHER" id="PTHR44329">
    <property type="entry name" value="SERINE/THREONINE-PROTEIN KINASE TNNI3K-RELATED"/>
    <property type="match status" value="1"/>
</dbReference>
<evidence type="ECO:0000256" key="11">
    <source>
        <dbReference type="ARBA" id="ARBA00022588"/>
    </source>
</evidence>
<feature type="binding site" evidence="27">
    <location>
        <position position="47"/>
    </location>
    <ligand>
        <name>ATP</name>
        <dbReference type="ChEBI" id="CHEBI:30616"/>
    </ligand>
</feature>
<organism evidence="31 32">
    <name type="scientific">Piliocolobus tephrosceles</name>
    <name type="common">Ugandan red Colobus</name>
    <dbReference type="NCBI Taxonomy" id="591936"/>
    <lineage>
        <taxon>Eukaryota</taxon>
        <taxon>Metazoa</taxon>
        <taxon>Chordata</taxon>
        <taxon>Craniata</taxon>
        <taxon>Vertebrata</taxon>
        <taxon>Euteleostomi</taxon>
        <taxon>Mammalia</taxon>
        <taxon>Eutheria</taxon>
        <taxon>Euarchontoglires</taxon>
        <taxon>Primates</taxon>
        <taxon>Haplorrhini</taxon>
        <taxon>Catarrhini</taxon>
        <taxon>Cercopithecidae</taxon>
        <taxon>Colobinae</taxon>
        <taxon>Piliocolobus</taxon>
    </lineage>
</organism>
<reference evidence="31" key="2">
    <citation type="submission" date="2025-09" db="UniProtKB">
        <authorList>
            <consortium name="Ensembl"/>
        </authorList>
    </citation>
    <scope>IDENTIFICATION</scope>
</reference>
<evidence type="ECO:0000256" key="1">
    <source>
        <dbReference type="ARBA" id="ARBA00004202"/>
    </source>
</evidence>
<dbReference type="PROSITE" id="PS50209">
    <property type="entry name" value="CARD"/>
    <property type="match status" value="1"/>
</dbReference>